<keyword evidence="5" id="KW-0812">Transmembrane</keyword>
<comment type="subcellular location">
    <subcellularLocation>
        <location evidence="1">Golgi apparatus membrane</location>
        <topology evidence="1">Single-pass type II membrane protein</topology>
    </subcellularLocation>
</comment>
<dbReference type="Gene3D" id="2.10.25.10">
    <property type="entry name" value="Laminin"/>
    <property type="match status" value="1"/>
</dbReference>
<evidence type="ECO:0000256" key="2">
    <source>
        <dbReference type="ARBA" id="ARBA00010271"/>
    </source>
</evidence>
<dbReference type="InterPro" id="IPR040911">
    <property type="entry name" value="Exostosin_GT47"/>
</dbReference>
<evidence type="ECO:0000313" key="7">
    <source>
        <dbReference type="EMBL" id="CAD8285441.1"/>
    </source>
</evidence>
<dbReference type="InterPro" id="IPR000742">
    <property type="entry name" value="EGF"/>
</dbReference>
<dbReference type="PROSITE" id="PS50026">
    <property type="entry name" value="EGF_3"/>
    <property type="match status" value="2"/>
</dbReference>
<keyword evidence="3" id="KW-0333">Golgi apparatus</keyword>
<organism evidence="7">
    <name type="scientific">Chlamydomonas euryale</name>
    <dbReference type="NCBI Taxonomy" id="1486919"/>
    <lineage>
        <taxon>Eukaryota</taxon>
        <taxon>Viridiplantae</taxon>
        <taxon>Chlorophyta</taxon>
        <taxon>core chlorophytes</taxon>
        <taxon>Chlorophyceae</taxon>
        <taxon>CS clade</taxon>
        <taxon>Chlamydomonadales</taxon>
        <taxon>Chlamydomonadaceae</taxon>
        <taxon>Chlamydomonas</taxon>
    </lineage>
</organism>
<dbReference type="SMART" id="SM00181">
    <property type="entry name" value="EGF"/>
    <property type="match status" value="3"/>
</dbReference>
<feature type="domain" description="EGF-like" evidence="6">
    <location>
        <begin position="221"/>
        <end position="265"/>
    </location>
</feature>
<gene>
    <name evidence="7" type="ORF">CEUR00632_LOCUS5479</name>
</gene>
<evidence type="ECO:0000256" key="3">
    <source>
        <dbReference type="ARBA" id="ARBA00023034"/>
    </source>
</evidence>
<proteinExistence type="inferred from homology"/>
<keyword evidence="5" id="KW-1133">Transmembrane helix</keyword>
<dbReference type="GO" id="GO:0000139">
    <property type="term" value="C:Golgi membrane"/>
    <property type="evidence" value="ECO:0007669"/>
    <property type="project" value="UniProtKB-SubCell"/>
</dbReference>
<feature type="domain" description="EGF-like" evidence="6">
    <location>
        <begin position="64"/>
        <end position="97"/>
    </location>
</feature>
<dbReference type="EMBL" id="HBEC01011914">
    <property type="protein sequence ID" value="CAD8285441.1"/>
    <property type="molecule type" value="Transcribed_RNA"/>
</dbReference>
<dbReference type="PROSITE" id="PS01186">
    <property type="entry name" value="EGF_2"/>
    <property type="match status" value="1"/>
</dbReference>
<keyword evidence="4" id="KW-1015">Disulfide bond</keyword>
<comment type="caution">
    <text evidence="4">Lacks conserved residue(s) required for the propagation of feature annotation.</text>
</comment>
<dbReference type="Pfam" id="PF03016">
    <property type="entry name" value="Exostosin_GT47"/>
    <property type="match status" value="1"/>
</dbReference>
<protein>
    <recommendedName>
        <fullName evidence="6">EGF-like domain-containing protein</fullName>
    </recommendedName>
</protein>
<feature type="disulfide bond" evidence="4">
    <location>
        <begin position="68"/>
        <end position="78"/>
    </location>
</feature>
<evidence type="ECO:0000256" key="1">
    <source>
        <dbReference type="ARBA" id="ARBA00004323"/>
    </source>
</evidence>
<evidence type="ECO:0000259" key="6">
    <source>
        <dbReference type="PROSITE" id="PS50026"/>
    </source>
</evidence>
<comment type="similarity">
    <text evidence="2">Belongs to the glycosyltransferase 47 family.</text>
</comment>
<feature type="disulfide bond" evidence="4">
    <location>
        <begin position="87"/>
        <end position="96"/>
    </location>
</feature>
<dbReference type="PANTHER" id="PTHR11062">
    <property type="entry name" value="EXOSTOSIN HEPARAN SULFATE GLYCOSYLTRANSFERASE -RELATED"/>
    <property type="match status" value="1"/>
</dbReference>
<feature type="transmembrane region" description="Helical" evidence="5">
    <location>
        <begin position="42"/>
        <end position="62"/>
    </location>
</feature>
<dbReference type="AlphaFoldDB" id="A0A7R9YSL4"/>
<sequence length="688" mass="78034">MTSWRGASAPPPSGRSRKDECLVVSTAPGHWRQPLVVSLSPLLLLLLLAGTFPATALGAAWLQVDRPCSPGCEERGNCNRELGVCECNFGWVGDSCDQPILGACRSSDSPTALVGYGKRWPKNCECWRQLARLLWDQERQDWSNLRLAPQAFAIKFCYERDGVPAERQFSDIPDPSDSDMSFYKVYTDTHAPDLDSLMIFSRIQNPEHVVTNDHLEEPLLPLSSCPDRCLDRGVCYQHDLGDVWPGPQQGPRCTCRKGLTGPSCNEHDNAAITSDTVRIGDQACRNKCSGRGECFAGFCKCETGYWGIDCSRSKAYAPDPSLPNQIHSVAYNRTALRIYKYELPWHIAFPAELDDGMAFIDYAYSTDDRFNERFSSDWAVRTENPYEANLFYVPAMAVYMAGQERQDVHVHRVMAYIKATYPDLWARNEGRDHFIILPQDMGACYMNAEDHLNEAPIKVVHFGLHISHDRFVDMPGKHAKSHRQYGCFHPRRDVVIPHADVKPGNFETSPEAHARLANEAMEGTPPRENLLFFGGSIRQHQKAYSGGARQAFFEYVLERHDPRVKYGGLGYDEYWRASFCFNPYGDGYGNRLPHILLGGCVPVTVQEHVHQPFDDIIPYDEFGLVLHLADIPRLLETLEAIPQQKILEYRRAALKYNRAFYWGDDGQAYSYLLRSLFHRLQNLWAGVF</sequence>
<feature type="disulfide bond" evidence="4">
    <location>
        <begin position="255"/>
        <end position="264"/>
    </location>
</feature>
<accession>A0A7R9YSL4</accession>
<dbReference type="PROSITE" id="PS00022">
    <property type="entry name" value="EGF_1"/>
    <property type="match status" value="2"/>
</dbReference>
<dbReference type="InterPro" id="IPR004263">
    <property type="entry name" value="Exostosin"/>
</dbReference>
<dbReference type="GO" id="GO:0016757">
    <property type="term" value="F:glycosyltransferase activity"/>
    <property type="evidence" value="ECO:0007669"/>
    <property type="project" value="InterPro"/>
</dbReference>
<reference evidence="7" key="1">
    <citation type="submission" date="2021-01" db="EMBL/GenBank/DDBJ databases">
        <authorList>
            <person name="Corre E."/>
            <person name="Pelletier E."/>
            <person name="Niang G."/>
            <person name="Scheremetjew M."/>
            <person name="Finn R."/>
            <person name="Kale V."/>
            <person name="Holt S."/>
            <person name="Cochrane G."/>
            <person name="Meng A."/>
            <person name="Brown T."/>
            <person name="Cohen L."/>
        </authorList>
    </citation>
    <scope>NUCLEOTIDE SEQUENCE</scope>
    <source>
        <strain evidence="7">CCMP219</strain>
    </source>
</reference>
<dbReference type="PANTHER" id="PTHR11062:SF376">
    <property type="entry name" value="EXOSTOSIN FAMILY PROTEIN"/>
    <property type="match status" value="1"/>
</dbReference>
<keyword evidence="5" id="KW-0472">Membrane</keyword>
<evidence type="ECO:0000256" key="5">
    <source>
        <dbReference type="SAM" id="Phobius"/>
    </source>
</evidence>
<feature type="disulfide bond" evidence="4">
    <location>
        <begin position="225"/>
        <end position="235"/>
    </location>
</feature>
<keyword evidence="4" id="KW-0245">EGF-like domain</keyword>
<name>A0A7R9YSL4_9CHLO</name>
<evidence type="ECO:0000256" key="4">
    <source>
        <dbReference type="PROSITE-ProRule" id="PRU00076"/>
    </source>
</evidence>